<evidence type="ECO:0000313" key="4">
    <source>
        <dbReference type="Proteomes" id="UP001501710"/>
    </source>
</evidence>
<protein>
    <submittedName>
        <fullName evidence="3">Uncharacterized protein</fullName>
    </submittedName>
</protein>
<organism evidence="3 4">
    <name type="scientific">Actinomadura meridiana</name>
    <dbReference type="NCBI Taxonomy" id="559626"/>
    <lineage>
        <taxon>Bacteria</taxon>
        <taxon>Bacillati</taxon>
        <taxon>Actinomycetota</taxon>
        <taxon>Actinomycetes</taxon>
        <taxon>Streptosporangiales</taxon>
        <taxon>Thermomonosporaceae</taxon>
        <taxon>Actinomadura</taxon>
    </lineage>
</organism>
<comment type="caution">
    <text evidence="3">The sequence shown here is derived from an EMBL/GenBank/DDBJ whole genome shotgun (WGS) entry which is preliminary data.</text>
</comment>
<keyword evidence="2" id="KW-1133">Transmembrane helix</keyword>
<feature type="region of interest" description="Disordered" evidence="1">
    <location>
        <begin position="1"/>
        <end position="32"/>
    </location>
</feature>
<feature type="compositionally biased region" description="Basic and acidic residues" evidence="1">
    <location>
        <begin position="7"/>
        <end position="18"/>
    </location>
</feature>
<evidence type="ECO:0000256" key="2">
    <source>
        <dbReference type="SAM" id="Phobius"/>
    </source>
</evidence>
<reference evidence="4" key="1">
    <citation type="journal article" date="2019" name="Int. J. Syst. Evol. Microbiol.">
        <title>The Global Catalogue of Microorganisms (GCM) 10K type strain sequencing project: providing services to taxonomists for standard genome sequencing and annotation.</title>
        <authorList>
            <consortium name="The Broad Institute Genomics Platform"/>
            <consortium name="The Broad Institute Genome Sequencing Center for Infectious Disease"/>
            <person name="Wu L."/>
            <person name="Ma J."/>
        </authorList>
    </citation>
    <scope>NUCLEOTIDE SEQUENCE [LARGE SCALE GENOMIC DNA]</scope>
    <source>
        <strain evidence="4">JCM 17440</strain>
    </source>
</reference>
<name>A0ABP8C0F0_9ACTN</name>
<keyword evidence="2" id="KW-0472">Membrane</keyword>
<keyword evidence="2" id="KW-0812">Transmembrane</keyword>
<proteinExistence type="predicted"/>
<evidence type="ECO:0000313" key="3">
    <source>
        <dbReference type="EMBL" id="GAA4231383.1"/>
    </source>
</evidence>
<gene>
    <name evidence="3" type="ORF">GCM10022254_28380</name>
</gene>
<dbReference type="EMBL" id="BAABAS010000006">
    <property type="protein sequence ID" value="GAA4231383.1"/>
    <property type="molecule type" value="Genomic_DNA"/>
</dbReference>
<feature type="transmembrane region" description="Helical" evidence="2">
    <location>
        <begin position="89"/>
        <end position="109"/>
    </location>
</feature>
<keyword evidence="4" id="KW-1185">Reference proteome</keyword>
<dbReference type="Proteomes" id="UP001501710">
    <property type="component" value="Unassembled WGS sequence"/>
</dbReference>
<evidence type="ECO:0000256" key="1">
    <source>
        <dbReference type="SAM" id="MobiDB-lite"/>
    </source>
</evidence>
<accession>A0ABP8C0F0</accession>
<feature type="region of interest" description="Disordered" evidence="1">
    <location>
        <begin position="62"/>
        <end position="84"/>
    </location>
</feature>
<sequence>MRNTGNKTEDFGIEKNDDTAAIPGQIRPDSTRTVAVRVREDRRTRITVNWANKRIGTRTVKANCDKAAAAPTPTKKPDKLPHTGPDATVWARAATGVGVILTGAIIFWYGGVWPRRRDQVFPKKNS</sequence>